<dbReference type="PANTHER" id="PTHR47331:SF1">
    <property type="entry name" value="GAG-LIKE PROTEIN"/>
    <property type="match status" value="1"/>
</dbReference>
<protein>
    <recommendedName>
        <fullName evidence="3">Integrase zinc-binding domain-containing protein</fullName>
    </recommendedName>
</protein>
<proteinExistence type="predicted"/>
<evidence type="ECO:0000313" key="1">
    <source>
        <dbReference type="EMBL" id="KAK0147980.1"/>
    </source>
</evidence>
<reference evidence="1" key="1">
    <citation type="journal article" date="2023" name="Front. Mar. Sci.">
        <title>A new Merluccius polli reference genome to investigate the effects of global change in West African waters.</title>
        <authorList>
            <person name="Mateo J.L."/>
            <person name="Blanco-Fernandez C."/>
            <person name="Garcia-Vazquez E."/>
            <person name="Machado-Schiaffino G."/>
        </authorList>
    </citation>
    <scope>NUCLEOTIDE SEQUENCE</scope>
    <source>
        <strain evidence="1">C29</strain>
        <tissue evidence="1">Fin</tissue>
    </source>
</reference>
<keyword evidence="2" id="KW-1185">Reference proteome</keyword>
<evidence type="ECO:0008006" key="3">
    <source>
        <dbReference type="Google" id="ProtNLM"/>
    </source>
</evidence>
<name>A0AA47P4G3_MERPO</name>
<dbReference type="AlphaFoldDB" id="A0AA47P4G3"/>
<sequence>MPITRRGILTVVSSVYDPLGFLSPFILLAKTIVQSLCRMKLTWDEEIPEEVANRWFAWLSDLSQFARFSVRRCIKPEGFGPVTSAQLHHFSDASKKGYSFVTYLRIENSQGRVHCSFLLGKARVTPLKPVTVPRLKLTAATIAVKMDKLMKRELRMDLKESVLWTNSTTVLRYIDNDGARFKTFVANRVSTIRENTRPAQWKYVNTASNPADHASRGLNAEHFIKCQNWIEGPDFLAKSESHWPALSEFSREISEDDADVKCTTSVNIIKTVDSSTDPLFKLTHHYSDWHSLKKAVAWMLRLKELLRSLCVTRKTFESQAQFSESQDVKIKTVVNHMQKWRSTLKGTHLTVKDVRRAETVIIQFSQSHTFHEELRALQKGEKIKGSTSIMKLDPFLQDGVLRVGGRLHQAALPEHTKHPSILAKDHHITTLIIRNAHEEIGHGGMRQRVWICKGNAAVRSV</sequence>
<evidence type="ECO:0000313" key="2">
    <source>
        <dbReference type="Proteomes" id="UP001174136"/>
    </source>
</evidence>
<dbReference type="EMBL" id="JAOPHQ010002276">
    <property type="protein sequence ID" value="KAK0147980.1"/>
    <property type="molecule type" value="Genomic_DNA"/>
</dbReference>
<dbReference type="Pfam" id="PF05380">
    <property type="entry name" value="Peptidase_A17"/>
    <property type="match status" value="1"/>
</dbReference>
<accession>A0AA47P4G3</accession>
<organism evidence="1 2">
    <name type="scientific">Merluccius polli</name>
    <name type="common">Benguela hake</name>
    <name type="synonym">Merluccius cadenati</name>
    <dbReference type="NCBI Taxonomy" id="89951"/>
    <lineage>
        <taxon>Eukaryota</taxon>
        <taxon>Metazoa</taxon>
        <taxon>Chordata</taxon>
        <taxon>Craniata</taxon>
        <taxon>Vertebrata</taxon>
        <taxon>Euteleostomi</taxon>
        <taxon>Actinopterygii</taxon>
        <taxon>Neopterygii</taxon>
        <taxon>Teleostei</taxon>
        <taxon>Neoteleostei</taxon>
        <taxon>Acanthomorphata</taxon>
        <taxon>Zeiogadaria</taxon>
        <taxon>Gadariae</taxon>
        <taxon>Gadiformes</taxon>
        <taxon>Gadoidei</taxon>
        <taxon>Merlucciidae</taxon>
        <taxon>Merluccius</taxon>
    </lineage>
</organism>
<dbReference type="InterPro" id="IPR008042">
    <property type="entry name" value="Retrotrans_Pao"/>
</dbReference>
<dbReference type="PANTHER" id="PTHR47331">
    <property type="entry name" value="PHD-TYPE DOMAIN-CONTAINING PROTEIN"/>
    <property type="match status" value="1"/>
</dbReference>
<comment type="caution">
    <text evidence="1">The sequence shown here is derived from an EMBL/GenBank/DDBJ whole genome shotgun (WGS) entry which is preliminary data.</text>
</comment>
<gene>
    <name evidence="1" type="ORF">N1851_012347</name>
</gene>
<dbReference type="Proteomes" id="UP001174136">
    <property type="component" value="Unassembled WGS sequence"/>
</dbReference>